<feature type="domain" description="GP-PDE" evidence="3">
    <location>
        <begin position="30"/>
        <end position="297"/>
    </location>
</feature>
<name>A0ABS0MFG9_SERRU</name>
<dbReference type="PANTHER" id="PTHR46211:SF10">
    <property type="entry name" value="EXPORTED PROTEIN"/>
    <property type="match status" value="1"/>
</dbReference>
<dbReference type="EMBL" id="JADULK010000007">
    <property type="protein sequence ID" value="MBH1931088.1"/>
    <property type="molecule type" value="Genomic_DNA"/>
</dbReference>
<evidence type="ECO:0000259" key="3">
    <source>
        <dbReference type="PROSITE" id="PS51704"/>
    </source>
</evidence>
<proteinExistence type="predicted"/>
<reference evidence="4 5" key="1">
    <citation type="submission" date="2020-11" db="EMBL/GenBank/DDBJ databases">
        <title>Enhanced detection system for hospital associated transmission using whole genome sequencing surveillance.</title>
        <authorList>
            <person name="Harrison L.H."/>
            <person name="Van Tyne D."/>
            <person name="Marsh J.W."/>
            <person name="Griffith M.P."/>
            <person name="Snyder D.J."/>
            <person name="Cooper V.S."/>
            <person name="Mustapha M."/>
        </authorList>
    </citation>
    <scope>NUCLEOTIDE SEQUENCE [LARGE SCALE GENOMIC DNA]</scope>
    <source>
        <strain evidence="4 5">SER00230</strain>
    </source>
</reference>
<protein>
    <submittedName>
        <fullName evidence="4">Glycerophosphodiester phosphodiesterase</fullName>
    </submittedName>
</protein>
<dbReference type="InterPro" id="IPR017946">
    <property type="entry name" value="PLC-like_Pdiesterase_TIM-brl"/>
</dbReference>
<dbReference type="InterPro" id="IPR030395">
    <property type="entry name" value="GP_PDE_dom"/>
</dbReference>
<dbReference type="SUPFAM" id="SSF51695">
    <property type="entry name" value="PLC-like phosphodiesterases"/>
    <property type="match status" value="1"/>
</dbReference>
<dbReference type="PANTHER" id="PTHR46211">
    <property type="entry name" value="GLYCEROPHOSPHORYL DIESTER PHOSPHODIESTERASE"/>
    <property type="match status" value="1"/>
</dbReference>
<evidence type="ECO:0000313" key="5">
    <source>
        <dbReference type="Proteomes" id="UP000624159"/>
    </source>
</evidence>
<keyword evidence="5" id="KW-1185">Reference proteome</keyword>
<dbReference type="Gene3D" id="3.20.20.190">
    <property type="entry name" value="Phosphatidylinositol (PI) phosphodiesterase"/>
    <property type="match status" value="1"/>
</dbReference>
<dbReference type="Proteomes" id="UP000624159">
    <property type="component" value="Unassembled WGS sequence"/>
</dbReference>
<organism evidence="4 5">
    <name type="scientific">Serratia rubidaea</name>
    <name type="common">Serratia marinorubra</name>
    <dbReference type="NCBI Taxonomy" id="61652"/>
    <lineage>
        <taxon>Bacteria</taxon>
        <taxon>Pseudomonadati</taxon>
        <taxon>Pseudomonadota</taxon>
        <taxon>Gammaproteobacteria</taxon>
        <taxon>Enterobacterales</taxon>
        <taxon>Yersiniaceae</taxon>
        <taxon>Serratia</taxon>
    </lineage>
</organism>
<feature type="region of interest" description="Disordered" evidence="1">
    <location>
        <begin position="290"/>
        <end position="309"/>
    </location>
</feature>
<gene>
    <name evidence="4" type="ORF">I5U13_15660</name>
</gene>
<dbReference type="Pfam" id="PF03009">
    <property type="entry name" value="GDPD"/>
    <property type="match status" value="1"/>
</dbReference>
<sequence length="309" mass="33886">MPLLRALPALLLLLLLLCAPLYNAVAAPQPAIIAHRGGTADAPENTVPAIRSALANGVDAVWITLQLSKDGVVVLYRPADLQALTNARGPVSAYSAAQLAQTDAGWAYIRGDGHPYRAQGIGIPRLATVLQTFPHATFYLDIKSPDADPARFADALLTTLEEQHALARTRVYSTDARYLQALPPQIARFVSRDETRSLLANVAMAHRCQLQPHDAMPRWYGLELTREVEVVEKYTLGEGRSKAQLSWDEESMVCFRSQGPARIVLFGINSPEAYRQAQTLGADAVMVDSPEQAQQWRKRNRDAASRAPE</sequence>
<evidence type="ECO:0000256" key="2">
    <source>
        <dbReference type="SAM" id="SignalP"/>
    </source>
</evidence>
<evidence type="ECO:0000313" key="4">
    <source>
        <dbReference type="EMBL" id="MBH1931088.1"/>
    </source>
</evidence>
<keyword evidence="2" id="KW-0732">Signal</keyword>
<feature type="chain" id="PRO_5046384361" evidence="2">
    <location>
        <begin position="27"/>
        <end position="309"/>
    </location>
</feature>
<feature type="signal peptide" evidence="2">
    <location>
        <begin position="1"/>
        <end position="26"/>
    </location>
</feature>
<comment type="caution">
    <text evidence="4">The sequence shown here is derived from an EMBL/GenBank/DDBJ whole genome shotgun (WGS) entry which is preliminary data.</text>
</comment>
<dbReference type="PROSITE" id="PS51704">
    <property type="entry name" value="GP_PDE"/>
    <property type="match status" value="1"/>
</dbReference>
<evidence type="ECO:0000256" key="1">
    <source>
        <dbReference type="SAM" id="MobiDB-lite"/>
    </source>
</evidence>
<accession>A0ABS0MFG9</accession>